<sequence length="324" mass="36936">MSVPEHIKFLILKWKKKQLNEVEQKELDDWYDQPLPENLEIDGDEQNTKLKMFNSIQYTLGIREKRSFFLNPLWAGVAAAILIVAGISLYFINNKQTKENMATVHQVESNGSTKRIILPDSSIVWLKKNSKLSFPEDFAKNEREVVLNGEAFFEIAHNKRWPFKIKSGSFTTTVLGTSFNLRSGTGNNEYDIDVLTGKVEVSNNRQDGRNEIYFVQANQSFKALVGKVEQFKEEGKGDKIKTLTSGTQYDMAFDKVPFEEIMLRFEQKFNIKFEGYTGEYNACVITADLTNLSLNKSLQILCSAINANYKIDDNKIKLTGGGCF</sequence>
<dbReference type="PANTHER" id="PTHR30273:SF2">
    <property type="entry name" value="PROTEIN FECR"/>
    <property type="match status" value="1"/>
</dbReference>
<dbReference type="AlphaFoldDB" id="A0A7K0FVY4"/>
<protein>
    <submittedName>
        <fullName evidence="4">DUF4974 domain-containing protein</fullName>
    </submittedName>
</protein>
<organism evidence="4 5">
    <name type="scientific">Pedobacter petrophilus</name>
    <dbReference type="NCBI Taxonomy" id="1908241"/>
    <lineage>
        <taxon>Bacteria</taxon>
        <taxon>Pseudomonadati</taxon>
        <taxon>Bacteroidota</taxon>
        <taxon>Sphingobacteriia</taxon>
        <taxon>Sphingobacteriales</taxon>
        <taxon>Sphingobacteriaceae</taxon>
        <taxon>Pedobacter</taxon>
    </lineage>
</organism>
<dbReference type="EMBL" id="WKKH01000007">
    <property type="protein sequence ID" value="MRX75753.1"/>
    <property type="molecule type" value="Genomic_DNA"/>
</dbReference>
<dbReference type="PANTHER" id="PTHR30273">
    <property type="entry name" value="PERIPLASMIC SIGNAL SENSOR AND SIGMA FACTOR ACTIVATOR FECR-RELATED"/>
    <property type="match status" value="1"/>
</dbReference>
<feature type="transmembrane region" description="Helical" evidence="1">
    <location>
        <begin position="73"/>
        <end position="92"/>
    </location>
</feature>
<dbReference type="Pfam" id="PF16344">
    <property type="entry name" value="FecR_C"/>
    <property type="match status" value="1"/>
</dbReference>
<dbReference type="InterPro" id="IPR012373">
    <property type="entry name" value="Ferrdict_sens_TM"/>
</dbReference>
<keyword evidence="5" id="KW-1185">Reference proteome</keyword>
<proteinExistence type="predicted"/>
<feature type="domain" description="Protein FecR C-terminal" evidence="3">
    <location>
        <begin position="251"/>
        <end position="317"/>
    </location>
</feature>
<dbReference type="Pfam" id="PF04773">
    <property type="entry name" value="FecR"/>
    <property type="match status" value="1"/>
</dbReference>
<evidence type="ECO:0000313" key="4">
    <source>
        <dbReference type="EMBL" id="MRX75753.1"/>
    </source>
</evidence>
<name>A0A7K0FVY4_9SPHI</name>
<dbReference type="InterPro" id="IPR032508">
    <property type="entry name" value="FecR_C"/>
</dbReference>
<dbReference type="Gene3D" id="3.55.50.30">
    <property type="match status" value="1"/>
</dbReference>
<dbReference type="Gene3D" id="2.60.120.1440">
    <property type="match status" value="1"/>
</dbReference>
<dbReference type="GO" id="GO:0016989">
    <property type="term" value="F:sigma factor antagonist activity"/>
    <property type="evidence" value="ECO:0007669"/>
    <property type="project" value="TreeGrafter"/>
</dbReference>
<keyword evidence="1" id="KW-0472">Membrane</keyword>
<evidence type="ECO:0000313" key="5">
    <source>
        <dbReference type="Proteomes" id="UP000487757"/>
    </source>
</evidence>
<evidence type="ECO:0000259" key="3">
    <source>
        <dbReference type="Pfam" id="PF16344"/>
    </source>
</evidence>
<evidence type="ECO:0000256" key="1">
    <source>
        <dbReference type="SAM" id="Phobius"/>
    </source>
</evidence>
<dbReference type="InterPro" id="IPR006860">
    <property type="entry name" value="FecR"/>
</dbReference>
<gene>
    <name evidence="4" type="ORF">GJU39_06595</name>
</gene>
<reference evidence="4 5" key="1">
    <citation type="submission" date="2019-11" db="EMBL/GenBank/DDBJ databases">
        <title>Pedobacter petrophilus genome.</title>
        <authorList>
            <person name="Feldbauer M.J."/>
            <person name="Newman J.D."/>
        </authorList>
    </citation>
    <scope>NUCLEOTIDE SEQUENCE [LARGE SCALE GENOMIC DNA]</scope>
    <source>
        <strain evidence="4 5">LMG 29686</strain>
    </source>
</reference>
<dbReference type="RefSeq" id="WP_154279906.1">
    <property type="nucleotide sequence ID" value="NZ_JBHUJQ010000001.1"/>
</dbReference>
<feature type="domain" description="FecR protein" evidence="2">
    <location>
        <begin position="110"/>
        <end position="200"/>
    </location>
</feature>
<keyword evidence="1" id="KW-1133">Transmembrane helix</keyword>
<dbReference type="Proteomes" id="UP000487757">
    <property type="component" value="Unassembled WGS sequence"/>
</dbReference>
<accession>A0A7K0FVY4</accession>
<comment type="caution">
    <text evidence="4">The sequence shown here is derived from an EMBL/GenBank/DDBJ whole genome shotgun (WGS) entry which is preliminary data.</text>
</comment>
<dbReference type="OrthoDB" id="645173at2"/>
<evidence type="ECO:0000259" key="2">
    <source>
        <dbReference type="Pfam" id="PF04773"/>
    </source>
</evidence>
<keyword evidence="1" id="KW-0812">Transmembrane</keyword>